<dbReference type="Pfam" id="PF13229">
    <property type="entry name" value="Beta_helix"/>
    <property type="match status" value="1"/>
</dbReference>
<keyword evidence="3" id="KW-1185">Reference proteome</keyword>
<gene>
    <name evidence="2" type="ORF">soil367_08840</name>
</gene>
<reference evidence="2 3" key="1">
    <citation type="submission" date="2018-07" db="EMBL/GenBank/DDBJ databases">
        <title>Marsedoiliclastica nanhaica gen. nov. sp. nov., a novel marine hydrocarbonoclastic bacterium isolated from an in-situ enriched hydrocarbon-degrading consortium in deep-sea sediment.</title>
        <authorList>
            <person name="Dong C."/>
            <person name="Ma T."/>
            <person name="Liu R."/>
            <person name="Shao Z."/>
        </authorList>
    </citation>
    <scope>NUCLEOTIDE SEQUENCE [LARGE SCALE GENOMIC DNA]</scope>
    <source>
        <strain evidence="3">soil36-7</strain>
    </source>
</reference>
<dbReference type="RefSeq" id="WP_136548742.1">
    <property type="nucleotide sequence ID" value="NZ_CP031093.1"/>
</dbReference>
<name>A0A4V1D8Q6_9ALTE</name>
<protein>
    <submittedName>
        <fullName evidence="2">Right-handed parallel beta-helix repeat-containing protein</fullName>
    </submittedName>
</protein>
<evidence type="ECO:0000313" key="2">
    <source>
        <dbReference type="EMBL" id="QCF26020.1"/>
    </source>
</evidence>
<accession>A0A4V1D8Q6</accession>
<organism evidence="2 3">
    <name type="scientific">Hydrocarboniclastica marina</name>
    <dbReference type="NCBI Taxonomy" id="2259620"/>
    <lineage>
        <taxon>Bacteria</taxon>
        <taxon>Pseudomonadati</taxon>
        <taxon>Pseudomonadota</taxon>
        <taxon>Gammaproteobacteria</taxon>
        <taxon>Alteromonadales</taxon>
        <taxon>Alteromonadaceae</taxon>
        <taxon>Hydrocarboniclastica</taxon>
    </lineage>
</organism>
<feature type="domain" description="Right handed beta helix" evidence="1">
    <location>
        <begin position="279"/>
        <end position="425"/>
    </location>
</feature>
<sequence>MNAAEILSRCDAPRSFRTRLFLLLLWLVYCGPGIASPPVLDTPEIRVLPTVPDSAPAYPSMGSDDCCSDLFSLRFSDVRAATAAVSLQPMFSAQAGSWMFESLVHNGLFRVASEYQPSHPRAVLIESGAIDLAQLTSALSDPRILSRIAGSDPGQRFGYTLHYPIIIGPDATLFVENAALGLNSTSGTALINLGRLIVRDSRLAPIQVEAKGGKHFRPFILAWNASDTAIIDSDLRRMGYNAFLSHGLTVANHPELNRNVRARVLLSGSTLKELESGLIAEGAEVRVIDNLFDHSQRYAIDASGGTLSIESNAVETTRYNSGVRAADVHWILLKGNRITGTQQSGILLSGSLPNAMVAGNYIAGARSDGMAIRDVAPSARQSLDIRGNIVIGSAKSGLRLSNAPFATVSNNSFIGNAEYGINVDRSAVSNGLKTPSESATVIIGNQLMANRVAAIKTVQGGRFVFGQNNFQMTPTVQSVFAGDLVSIQTELLEQLIARKRTVEVIP</sequence>
<dbReference type="SUPFAM" id="SSF51126">
    <property type="entry name" value="Pectin lyase-like"/>
    <property type="match status" value="1"/>
</dbReference>
<dbReference type="AlphaFoldDB" id="A0A4V1D8Q6"/>
<evidence type="ECO:0000313" key="3">
    <source>
        <dbReference type="Proteomes" id="UP000298049"/>
    </source>
</evidence>
<dbReference type="Gene3D" id="2.160.20.10">
    <property type="entry name" value="Single-stranded right-handed beta-helix, Pectin lyase-like"/>
    <property type="match status" value="1"/>
</dbReference>
<dbReference type="InterPro" id="IPR039448">
    <property type="entry name" value="Beta_helix"/>
</dbReference>
<dbReference type="InterPro" id="IPR006626">
    <property type="entry name" value="PbH1"/>
</dbReference>
<dbReference type="KEGG" id="hmi:soil367_08840"/>
<dbReference type="OrthoDB" id="6189730at2"/>
<evidence type="ECO:0000259" key="1">
    <source>
        <dbReference type="Pfam" id="PF13229"/>
    </source>
</evidence>
<dbReference type="EMBL" id="CP031093">
    <property type="protein sequence ID" value="QCF26020.1"/>
    <property type="molecule type" value="Genomic_DNA"/>
</dbReference>
<dbReference type="SMART" id="SM00710">
    <property type="entry name" value="PbH1"/>
    <property type="match status" value="6"/>
</dbReference>
<proteinExistence type="predicted"/>
<dbReference type="Proteomes" id="UP000298049">
    <property type="component" value="Chromosome"/>
</dbReference>
<dbReference type="InterPro" id="IPR012334">
    <property type="entry name" value="Pectin_lyas_fold"/>
</dbReference>
<dbReference type="InterPro" id="IPR011050">
    <property type="entry name" value="Pectin_lyase_fold/virulence"/>
</dbReference>